<dbReference type="RefSeq" id="WP_112278852.1">
    <property type="nucleotide sequence ID" value="NZ_CM009984.1"/>
</dbReference>
<protein>
    <submittedName>
        <fullName evidence="1">Uncharacterized protein</fullName>
    </submittedName>
</protein>
<proteinExistence type="predicted"/>
<organism evidence="1 2">
    <name type="scientific">Prauserella muralis</name>
    <dbReference type="NCBI Taxonomy" id="588067"/>
    <lineage>
        <taxon>Bacteria</taxon>
        <taxon>Bacillati</taxon>
        <taxon>Actinomycetota</taxon>
        <taxon>Actinomycetes</taxon>
        <taxon>Pseudonocardiales</taxon>
        <taxon>Pseudonocardiaceae</taxon>
        <taxon>Prauserella</taxon>
    </lineage>
</organism>
<keyword evidence="2" id="KW-1185">Reference proteome</keyword>
<dbReference type="OrthoDB" id="4505949at2"/>
<evidence type="ECO:0000313" key="2">
    <source>
        <dbReference type="Proteomes" id="UP000249915"/>
    </source>
</evidence>
<accession>A0A2V4AF29</accession>
<dbReference type="NCBIfam" id="NF042935">
    <property type="entry name" value="SCO6880_fam"/>
    <property type="match status" value="1"/>
</dbReference>
<dbReference type="AlphaFoldDB" id="A0A2V4AF29"/>
<dbReference type="Proteomes" id="UP000249915">
    <property type="component" value="Plasmid pPmurDSM45305"/>
</dbReference>
<keyword evidence="1" id="KW-0614">Plasmid</keyword>
<comment type="caution">
    <text evidence="1">The sequence shown here is derived from an EMBL/GenBank/DDBJ whole genome shotgun (WGS) entry which is preliminary data.</text>
</comment>
<evidence type="ECO:0000313" key="1">
    <source>
        <dbReference type="EMBL" id="PXY16607.1"/>
    </source>
</evidence>
<name>A0A2V4AF29_9PSEU</name>
<geneLocation type="plasmid" evidence="2">
    <name>ppmurdsm45305</name>
</geneLocation>
<dbReference type="InterPro" id="IPR049978">
    <property type="entry name" value="SCO6880-like"/>
</dbReference>
<gene>
    <name evidence="1" type="ORF">BAY60_36055</name>
</gene>
<sequence>MSTATDTPRYRTYGNWTRPRSPGIYGLGTVGTVLLIAVPAAMVIGFLVSVGTGIVIGLLGLAVLAPLAVKVGGRSLGELIFVRLAFWRTQSKKETVYQSGMLAEPYGAHRLPGLLARSELVATQDGFGLPAGIVVIPQTGHYTAVLKLDPEGASLVDREQIDQWVAGYGAWLAQLAHEPGFSAATVTVETAPDPGTRLAMSVSSQRSDDAPELAQRVLDTITTTYPAGSAQVTAWATLTYHSTGSRNRRGREAMINHVAARLPGLADGLRNTGAGAVRPMTAQEIAETVKIAYDPELAIPVEQHRARGESTGITWDGAGPKADAAAWDAYRHDSGVSRVWSMEQAPRGTVLARVLEQLLAPHPQIPRKRVTLVYRPHAPGEAARIVDRDVRTAHFTQNSHRQVARDAVTIRAAEQAAREEAEGAGVTRFTLLATVTVDSVEDLADADTIMDGLEGTARLELRPVYGGQRAAFAVGLPTGVVLPEHVVVPTSVREAL</sequence>
<reference evidence="1 2" key="1">
    <citation type="submission" date="2016-07" db="EMBL/GenBank/DDBJ databases">
        <title>Draft genome sequence of Prauserella muralis DSM 45305, isolated from a mould-covered wall in an indoor environment.</title>
        <authorList>
            <person name="Ruckert C."/>
            <person name="Albersmeier A."/>
            <person name="Jiang C.-L."/>
            <person name="Jiang Y."/>
            <person name="Kalinowski J."/>
            <person name="Schneider O."/>
            <person name="Winkler A."/>
            <person name="Zotchev S.B."/>
        </authorList>
    </citation>
    <scope>NUCLEOTIDE SEQUENCE [LARGE SCALE GENOMIC DNA]</scope>
    <source>
        <strain evidence="1 2">DSM 45305</strain>
        <plasmid evidence="2">ppmurdsm45305</plasmid>
    </source>
</reference>
<dbReference type="EMBL" id="MASW01000024">
    <property type="protein sequence ID" value="PXY16607.1"/>
    <property type="molecule type" value="Genomic_DNA"/>
</dbReference>